<dbReference type="PANTHER" id="PTHR22957:SF26">
    <property type="entry name" value="LD44506P"/>
    <property type="match status" value="1"/>
</dbReference>
<dbReference type="PANTHER" id="PTHR22957">
    <property type="entry name" value="TBC1 DOMAIN FAMILY MEMBER GTPASE-ACTIVATING PROTEIN"/>
    <property type="match status" value="1"/>
</dbReference>
<sequence length="378" mass="44318">MNQRKMSEPHVFLTKSSSPIGFRKKRSSVGNISPLAKTTIINSPIDSPRSEGERDEDNFCRLQSFIDALSPSFINKRHLQKLSWKGIAWQLRHKVWKVLLGQLPLDQNKQASTLQSMRENYKTTRERMLKEIYNYEQSHLVQIRKDLVRPNKDISFLLNSTIQKMMENVLMVWALRHPACGYVQGMSDIVVPLVYVYLTEYTYDEALTDDRIQRIPETILLWCEADIYYGFDMLMMRIQDHYTLDQQGIMEKLKRMEVLVSNFAPDLYQHLKSAGVIFIQFAFRWINCCLLREFSLKSAVRLWDSYISVEDGNGFGELNLYCCVSLLTYFKSDLMKMDFSEMLQFLQHLPTENWGDEEIQALVSQAFVYQNSQTQITE</sequence>
<organism evidence="2 3">
    <name type="scientific">Entamoeba invadens IP1</name>
    <dbReference type="NCBI Taxonomy" id="370355"/>
    <lineage>
        <taxon>Eukaryota</taxon>
        <taxon>Amoebozoa</taxon>
        <taxon>Evosea</taxon>
        <taxon>Archamoebae</taxon>
        <taxon>Mastigamoebida</taxon>
        <taxon>Entamoebidae</taxon>
        <taxon>Entamoeba</taxon>
    </lineage>
</organism>
<accession>A0A0A1U169</accession>
<dbReference type="GO" id="GO:0005096">
    <property type="term" value="F:GTPase activator activity"/>
    <property type="evidence" value="ECO:0007669"/>
    <property type="project" value="TreeGrafter"/>
</dbReference>
<protein>
    <recommendedName>
        <fullName evidence="1">Rab-GAP TBC domain-containing protein</fullName>
    </recommendedName>
</protein>
<dbReference type="GeneID" id="14883623"/>
<dbReference type="OMA" id="CLFVREF"/>
<dbReference type="Pfam" id="PF00566">
    <property type="entry name" value="RabGAP-TBC"/>
    <property type="match status" value="1"/>
</dbReference>
<dbReference type="KEGG" id="eiv:EIN_173180"/>
<dbReference type="AlphaFoldDB" id="A0A0A1U169"/>
<dbReference type="InterPro" id="IPR035969">
    <property type="entry name" value="Rab-GAP_TBC_sf"/>
</dbReference>
<name>A0A0A1U169_ENTIV</name>
<dbReference type="RefSeq" id="XP_004183999.1">
    <property type="nucleotide sequence ID" value="XM_004183951.1"/>
</dbReference>
<keyword evidence="3" id="KW-1185">Reference proteome</keyword>
<dbReference type="Gene3D" id="1.10.8.270">
    <property type="entry name" value="putative rabgap domain of human tbc1 domain family member 14 like domains"/>
    <property type="match status" value="1"/>
</dbReference>
<dbReference type="Gene3D" id="1.10.472.80">
    <property type="entry name" value="Ypt/Rab-GAP domain of gyp1p, domain 3"/>
    <property type="match status" value="1"/>
</dbReference>
<evidence type="ECO:0000313" key="2">
    <source>
        <dbReference type="EMBL" id="ELP84653.1"/>
    </source>
</evidence>
<dbReference type="EMBL" id="KB207112">
    <property type="protein sequence ID" value="ELP84653.1"/>
    <property type="molecule type" value="Genomic_DNA"/>
</dbReference>
<dbReference type="Proteomes" id="UP000014680">
    <property type="component" value="Unassembled WGS sequence"/>
</dbReference>
<dbReference type="SMART" id="SM00164">
    <property type="entry name" value="TBC"/>
    <property type="match status" value="1"/>
</dbReference>
<evidence type="ECO:0000313" key="3">
    <source>
        <dbReference type="Proteomes" id="UP000014680"/>
    </source>
</evidence>
<dbReference type="SUPFAM" id="SSF47923">
    <property type="entry name" value="Ypt/Rab-GAP domain of gyp1p"/>
    <property type="match status" value="2"/>
</dbReference>
<dbReference type="OrthoDB" id="26371at2759"/>
<proteinExistence type="predicted"/>
<gene>
    <name evidence="2" type="ORF">EIN_173180</name>
</gene>
<evidence type="ECO:0000259" key="1">
    <source>
        <dbReference type="PROSITE" id="PS50086"/>
    </source>
</evidence>
<dbReference type="VEuPathDB" id="AmoebaDB:EIN_173180"/>
<dbReference type="InterPro" id="IPR000195">
    <property type="entry name" value="Rab-GAP-TBC_dom"/>
</dbReference>
<feature type="domain" description="Rab-GAP TBC" evidence="1">
    <location>
        <begin position="86"/>
        <end position="310"/>
    </location>
</feature>
<reference evidence="2 3" key="1">
    <citation type="submission" date="2012-10" db="EMBL/GenBank/DDBJ databases">
        <authorList>
            <person name="Zafar N."/>
            <person name="Inman J."/>
            <person name="Hall N."/>
            <person name="Lorenzi H."/>
            <person name="Caler E."/>
        </authorList>
    </citation>
    <scope>NUCLEOTIDE SEQUENCE [LARGE SCALE GENOMIC DNA]</scope>
    <source>
        <strain evidence="2 3">IP1</strain>
    </source>
</reference>
<dbReference type="PROSITE" id="PS50086">
    <property type="entry name" value="TBC_RABGAP"/>
    <property type="match status" value="1"/>
</dbReference>